<evidence type="ECO:0000313" key="9">
    <source>
        <dbReference type="EMBL" id="GCC18687.1"/>
    </source>
</evidence>
<dbReference type="InterPro" id="IPR000832">
    <property type="entry name" value="GPCR_2_secretin-like"/>
</dbReference>
<dbReference type="InterPro" id="IPR000203">
    <property type="entry name" value="GPS"/>
</dbReference>
<feature type="domain" description="G-protein coupled receptors family 2 profile 2" evidence="8">
    <location>
        <begin position="243"/>
        <end position="464"/>
    </location>
</feature>
<keyword evidence="5" id="KW-1015">Disulfide bond</keyword>
<dbReference type="InterPro" id="IPR017981">
    <property type="entry name" value="GPCR_2-like_7TM"/>
</dbReference>
<dbReference type="PANTHER" id="PTHR12011:SF326">
    <property type="entry name" value="ADHESION G-PROTEIN COUPLED RECEPTOR G5"/>
    <property type="match status" value="1"/>
</dbReference>
<dbReference type="EMBL" id="BEZZ01003028">
    <property type="protein sequence ID" value="GCC18687.1"/>
    <property type="molecule type" value="Genomic_DNA"/>
</dbReference>
<dbReference type="Gene3D" id="2.60.220.50">
    <property type="match status" value="1"/>
</dbReference>
<dbReference type="GO" id="GO:0005886">
    <property type="term" value="C:plasma membrane"/>
    <property type="evidence" value="ECO:0007669"/>
    <property type="project" value="TreeGrafter"/>
</dbReference>
<dbReference type="InterPro" id="IPR057244">
    <property type="entry name" value="GAIN_B"/>
</dbReference>
<dbReference type="AlphaFoldDB" id="A0A401RKJ4"/>
<gene>
    <name evidence="9" type="ORF">chiPu_0020861</name>
</gene>
<evidence type="ECO:0000256" key="1">
    <source>
        <dbReference type="ARBA" id="ARBA00004141"/>
    </source>
</evidence>
<evidence type="ECO:0008006" key="11">
    <source>
        <dbReference type="Google" id="ProtNLM"/>
    </source>
</evidence>
<evidence type="ECO:0000256" key="4">
    <source>
        <dbReference type="ARBA" id="ARBA00023136"/>
    </source>
</evidence>
<dbReference type="SMART" id="SM00303">
    <property type="entry name" value="GPS"/>
    <property type="match status" value="1"/>
</dbReference>
<evidence type="ECO:0000259" key="8">
    <source>
        <dbReference type="PROSITE" id="PS50261"/>
    </source>
</evidence>
<evidence type="ECO:0000259" key="7">
    <source>
        <dbReference type="PROSITE" id="PS50221"/>
    </source>
</evidence>
<organism evidence="9 10">
    <name type="scientific">Chiloscyllium punctatum</name>
    <name type="common">Brownbanded bambooshark</name>
    <name type="synonym">Hemiscyllium punctatum</name>
    <dbReference type="NCBI Taxonomy" id="137246"/>
    <lineage>
        <taxon>Eukaryota</taxon>
        <taxon>Metazoa</taxon>
        <taxon>Chordata</taxon>
        <taxon>Craniata</taxon>
        <taxon>Vertebrata</taxon>
        <taxon>Chondrichthyes</taxon>
        <taxon>Elasmobranchii</taxon>
        <taxon>Galeomorphii</taxon>
        <taxon>Galeoidea</taxon>
        <taxon>Orectolobiformes</taxon>
        <taxon>Hemiscylliidae</taxon>
        <taxon>Chiloscyllium</taxon>
    </lineage>
</organism>
<evidence type="ECO:0000256" key="6">
    <source>
        <dbReference type="SAM" id="Phobius"/>
    </source>
</evidence>
<evidence type="ECO:0000256" key="3">
    <source>
        <dbReference type="ARBA" id="ARBA00022989"/>
    </source>
</evidence>
<comment type="caution">
    <text evidence="9">The sequence shown here is derived from an EMBL/GenBank/DDBJ whole genome shotgun (WGS) entry which is preliminary data.</text>
</comment>
<keyword evidence="4 6" id="KW-0472">Membrane</keyword>
<name>A0A401RKJ4_CHIPU</name>
<feature type="transmembrane region" description="Helical" evidence="6">
    <location>
        <begin position="280"/>
        <end position="300"/>
    </location>
</feature>
<keyword evidence="2 6" id="KW-0812">Transmembrane</keyword>
<dbReference type="OrthoDB" id="283575at2759"/>
<feature type="non-terminal residue" evidence="9">
    <location>
        <position position="1"/>
    </location>
</feature>
<dbReference type="GO" id="GO:0007189">
    <property type="term" value="P:adenylate cyclase-activating G protein-coupled receptor signaling pathway"/>
    <property type="evidence" value="ECO:0007669"/>
    <property type="project" value="TreeGrafter"/>
</dbReference>
<dbReference type="PANTHER" id="PTHR12011">
    <property type="entry name" value="ADHESION G-PROTEIN COUPLED RECEPTOR"/>
    <property type="match status" value="1"/>
</dbReference>
<feature type="transmembrane region" description="Helical" evidence="6">
    <location>
        <begin position="243"/>
        <end position="268"/>
    </location>
</feature>
<dbReference type="PROSITE" id="PS50221">
    <property type="entry name" value="GAIN_B"/>
    <property type="match status" value="1"/>
</dbReference>
<evidence type="ECO:0000256" key="2">
    <source>
        <dbReference type="ARBA" id="ARBA00022692"/>
    </source>
</evidence>
<dbReference type="Pfam" id="PF01825">
    <property type="entry name" value="GPS"/>
    <property type="match status" value="1"/>
</dbReference>
<protein>
    <recommendedName>
        <fullName evidence="11">G-protein coupled receptors family 2 profile 2 domain-containing protein</fullName>
    </recommendedName>
</protein>
<comment type="subcellular location">
    <subcellularLocation>
        <location evidence="1">Membrane</location>
        <topology evidence="1">Multi-pass membrane protein</topology>
    </subcellularLocation>
</comment>
<keyword evidence="3 6" id="KW-1133">Transmembrane helix</keyword>
<feature type="transmembrane region" description="Helical" evidence="6">
    <location>
        <begin position="413"/>
        <end position="435"/>
    </location>
</feature>
<sequence>ECCENYCHLKETLTSDKCEAFVQNLTTTCNLQAKNIKNKIQRRCVRATANCEASAKDSITQIHSRYKAYCRKLINSSFKGITLVANSSWVGERATQEQNVDIEVVLPEELFRKSMEQQNDFSSITFSLFNDTTLFEDENNSTILNNNVIEVAVGNTSIHNLTEYVNITINHKSKMLNNFSQHCVFWSENEDDNSTGHWDITGCKTTVQDSRTICQCDHLSYFAVLLDFSNTNNTVDEKVLISLMYISQIGCSISAIFSATTIIIYCVFRKIKSDQVTKIHMNLCAAIFLLNVNFLTNVWLSMVKNESLCKTIAVFLHYSLLCTFTWMGIEAFQLYLLLIKVFNTYIKYYIQKVAVIGWGECWIKEKMAHYITNCGYFSVIFFGNTIILITVCTKLFYLKRQRTEEQGSVWKDLWTILGLCCLLGVTWALAFFSFGPLRLVEIYLFTIFNSLQGFFIFLWYWAMKKPSKEEISSYTSST</sequence>
<dbReference type="STRING" id="137246.A0A401RKJ4"/>
<dbReference type="GO" id="GO:0007166">
    <property type="term" value="P:cell surface receptor signaling pathway"/>
    <property type="evidence" value="ECO:0007669"/>
    <property type="project" value="InterPro"/>
</dbReference>
<dbReference type="PROSITE" id="PS50261">
    <property type="entry name" value="G_PROTEIN_RECEP_F2_4"/>
    <property type="match status" value="1"/>
</dbReference>
<dbReference type="Gene3D" id="1.20.1070.10">
    <property type="entry name" value="Rhodopsin 7-helix transmembrane proteins"/>
    <property type="match status" value="2"/>
</dbReference>
<feature type="transmembrane region" description="Helical" evidence="6">
    <location>
        <begin position="442"/>
        <end position="462"/>
    </location>
</feature>
<evidence type="ECO:0000256" key="5">
    <source>
        <dbReference type="ARBA" id="ARBA00023157"/>
    </source>
</evidence>
<feature type="transmembrane region" description="Helical" evidence="6">
    <location>
        <begin position="374"/>
        <end position="398"/>
    </location>
</feature>
<feature type="domain" description="GAIN-B" evidence="7">
    <location>
        <begin position="58"/>
        <end position="232"/>
    </location>
</feature>
<dbReference type="Pfam" id="PF00002">
    <property type="entry name" value="7tm_2"/>
    <property type="match status" value="2"/>
</dbReference>
<reference evidence="9 10" key="1">
    <citation type="journal article" date="2018" name="Nat. Ecol. Evol.">
        <title>Shark genomes provide insights into elasmobranch evolution and the origin of vertebrates.</title>
        <authorList>
            <person name="Hara Y"/>
            <person name="Yamaguchi K"/>
            <person name="Onimaru K"/>
            <person name="Kadota M"/>
            <person name="Koyanagi M"/>
            <person name="Keeley SD"/>
            <person name="Tatsumi K"/>
            <person name="Tanaka K"/>
            <person name="Motone F"/>
            <person name="Kageyama Y"/>
            <person name="Nozu R"/>
            <person name="Adachi N"/>
            <person name="Nishimura O"/>
            <person name="Nakagawa R"/>
            <person name="Tanegashima C"/>
            <person name="Kiyatake I"/>
            <person name="Matsumoto R"/>
            <person name="Murakumo K"/>
            <person name="Nishida K"/>
            <person name="Terakita A"/>
            <person name="Kuratani S"/>
            <person name="Sato K"/>
            <person name="Hyodo S Kuraku.S."/>
        </authorList>
    </citation>
    <scope>NUCLEOTIDE SEQUENCE [LARGE SCALE GENOMIC DNA]</scope>
</reference>
<accession>A0A401RKJ4</accession>
<keyword evidence="10" id="KW-1185">Reference proteome</keyword>
<dbReference type="PRINTS" id="PR00249">
    <property type="entry name" value="GPCRSECRETIN"/>
</dbReference>
<feature type="transmembrane region" description="Helical" evidence="6">
    <location>
        <begin position="312"/>
        <end position="338"/>
    </location>
</feature>
<dbReference type="GO" id="GO:0004930">
    <property type="term" value="F:G protein-coupled receptor activity"/>
    <property type="evidence" value="ECO:0007669"/>
    <property type="project" value="InterPro"/>
</dbReference>
<evidence type="ECO:0000313" key="10">
    <source>
        <dbReference type="Proteomes" id="UP000287033"/>
    </source>
</evidence>
<dbReference type="OMA" id="SICWMSS"/>
<dbReference type="Proteomes" id="UP000287033">
    <property type="component" value="Unassembled WGS sequence"/>
</dbReference>
<proteinExistence type="predicted"/>
<dbReference type="InterPro" id="IPR046338">
    <property type="entry name" value="GAIN_dom_sf"/>
</dbReference>